<keyword evidence="3" id="KW-1185">Reference proteome</keyword>
<reference evidence="2 3" key="1">
    <citation type="submission" date="2024-05" db="EMBL/GenBank/DDBJ databases">
        <title>Genetic variation in Jamaican populations of the coffee berry borer (Hypothenemus hampei).</title>
        <authorList>
            <person name="Errbii M."/>
            <person name="Myrie A."/>
        </authorList>
    </citation>
    <scope>NUCLEOTIDE SEQUENCE [LARGE SCALE GENOMIC DNA]</scope>
    <source>
        <strain evidence="2">JA-Hopewell-2020-01-JO</strain>
        <tissue evidence="2">Whole body</tissue>
    </source>
</reference>
<dbReference type="Proteomes" id="UP001566132">
    <property type="component" value="Unassembled WGS sequence"/>
</dbReference>
<proteinExistence type="predicted"/>
<protein>
    <submittedName>
        <fullName evidence="2">Uncharacterized protein</fullName>
    </submittedName>
</protein>
<feature type="signal peptide" evidence="1">
    <location>
        <begin position="1"/>
        <end position="21"/>
    </location>
</feature>
<evidence type="ECO:0000313" key="3">
    <source>
        <dbReference type="Proteomes" id="UP001566132"/>
    </source>
</evidence>
<comment type="caution">
    <text evidence="2">The sequence shown here is derived from an EMBL/GenBank/DDBJ whole genome shotgun (WGS) entry which is preliminary data.</text>
</comment>
<evidence type="ECO:0000256" key="1">
    <source>
        <dbReference type="SAM" id="SignalP"/>
    </source>
</evidence>
<accession>A0ABD1F299</accession>
<dbReference type="EMBL" id="JBDJPC010000003">
    <property type="protein sequence ID" value="KAL1509369.1"/>
    <property type="molecule type" value="Genomic_DNA"/>
</dbReference>
<gene>
    <name evidence="2" type="ORF">ABEB36_004122</name>
</gene>
<evidence type="ECO:0000313" key="2">
    <source>
        <dbReference type="EMBL" id="KAL1509369.1"/>
    </source>
</evidence>
<name>A0ABD1F299_HYPHA</name>
<keyword evidence="1" id="KW-0732">Signal</keyword>
<dbReference type="AlphaFoldDB" id="A0ABD1F299"/>
<organism evidence="2 3">
    <name type="scientific">Hypothenemus hampei</name>
    <name type="common">Coffee berry borer</name>
    <dbReference type="NCBI Taxonomy" id="57062"/>
    <lineage>
        <taxon>Eukaryota</taxon>
        <taxon>Metazoa</taxon>
        <taxon>Ecdysozoa</taxon>
        <taxon>Arthropoda</taxon>
        <taxon>Hexapoda</taxon>
        <taxon>Insecta</taxon>
        <taxon>Pterygota</taxon>
        <taxon>Neoptera</taxon>
        <taxon>Endopterygota</taxon>
        <taxon>Coleoptera</taxon>
        <taxon>Polyphaga</taxon>
        <taxon>Cucujiformia</taxon>
        <taxon>Curculionidae</taxon>
        <taxon>Scolytinae</taxon>
        <taxon>Hypothenemus</taxon>
    </lineage>
</organism>
<sequence length="251" mass="28023">MNLKMFSAAFVFLLAIHASQQQPQQSGLIASIFARIAEILLDLADDSLNVIVTVFDNIDKNIPKIEKDLVHGAIQLATDLNKVFLDILNDLKSNATHEEKKVICCIEEEKDNVNSALRYTANKIGHCAGKDISLVINATLQVIKSFQPLIEKLKIDVESLKICSDTYSDIKCLTNFALNELVILQKIASIVIKDLEEIIKVDARIIQNFISCSLELDKALSNEVYEIFTDIATCTEVNRNTNKCKSHIESD</sequence>
<feature type="chain" id="PRO_5044868939" evidence="1">
    <location>
        <begin position="22"/>
        <end position="251"/>
    </location>
</feature>